<dbReference type="PANTHER" id="PTHR11941:SF54">
    <property type="entry name" value="ENOYL-COA HYDRATASE, MITOCHONDRIAL"/>
    <property type="match status" value="1"/>
</dbReference>
<evidence type="ECO:0000256" key="4">
    <source>
        <dbReference type="ARBA" id="ARBA00023239"/>
    </source>
</evidence>
<sequence>MEYTVVTLDKEGAVGVLTLNNPATLNALNSTLVAEIGRALEVIAADNQIRGLIVTGGEKVFAAGGDIKAMMECTPLAAKKYVASIHTVFNRLAEISIPTIAAICGYALGGGLELAACCDFRFAGEGARFGFPEVTLGIFPAAGGSQRIPRLIGVGKAKELMFSGDIIDAKTALGLGLVNRVVPDSEVITKAKEFAQKLSTRAPLALRYLKASIHAGLNTDLNTGLEQELEKVAILFSTRDQKEGMRAFMEKRKPNFIGE</sequence>
<dbReference type="Gene3D" id="3.90.226.10">
    <property type="entry name" value="2-enoyl-CoA Hydratase, Chain A, domain 1"/>
    <property type="match status" value="1"/>
</dbReference>
<proteinExistence type="inferred from homology"/>
<comment type="similarity">
    <text evidence="2">Belongs to the enoyl-CoA hydratase/isomerase family.</text>
</comment>
<dbReference type="InterPro" id="IPR014748">
    <property type="entry name" value="Enoyl-CoA_hydra_C"/>
</dbReference>
<protein>
    <recommendedName>
        <fullName evidence="6">short-chain-enoyl-CoA hydratase</fullName>
        <ecNumber evidence="6">4.2.1.150</ecNumber>
    </recommendedName>
</protein>
<dbReference type="STRING" id="643648.Slip_1234"/>
<dbReference type="CDD" id="cd06558">
    <property type="entry name" value="crotonase-like"/>
    <property type="match status" value="1"/>
</dbReference>
<dbReference type="Pfam" id="PF00378">
    <property type="entry name" value="ECH_1"/>
    <property type="match status" value="1"/>
</dbReference>
<comment type="subunit">
    <text evidence="3">Homotetramer.</text>
</comment>
<comment type="pathway">
    <text evidence="1">Lipid metabolism; butanoate metabolism.</text>
</comment>
<gene>
    <name evidence="7" type="ordered locus">Slip_1234</name>
</gene>
<dbReference type="PANTHER" id="PTHR11941">
    <property type="entry name" value="ENOYL-COA HYDRATASE-RELATED"/>
    <property type="match status" value="1"/>
</dbReference>
<dbReference type="eggNOG" id="COG1024">
    <property type="taxonomic scope" value="Bacteria"/>
</dbReference>
<comment type="catalytic activity">
    <reaction evidence="5">
        <text>a short-chain (3S)-3-hydroxyacyl-CoA = a short-chain (2E)-enoyl-CoA + H2O</text>
        <dbReference type="Rhea" id="RHEA:52664"/>
        <dbReference type="ChEBI" id="CHEBI:15377"/>
        <dbReference type="ChEBI" id="CHEBI:87488"/>
        <dbReference type="ChEBI" id="CHEBI:136760"/>
        <dbReference type="EC" id="4.2.1.150"/>
    </reaction>
</comment>
<evidence type="ECO:0000256" key="6">
    <source>
        <dbReference type="ARBA" id="ARBA00067035"/>
    </source>
</evidence>
<evidence type="ECO:0000256" key="2">
    <source>
        <dbReference type="ARBA" id="ARBA00005254"/>
    </source>
</evidence>
<dbReference type="OrthoDB" id="9775794at2"/>
<dbReference type="Proteomes" id="UP000000378">
    <property type="component" value="Chromosome"/>
</dbReference>
<dbReference type="InterPro" id="IPR029045">
    <property type="entry name" value="ClpP/crotonase-like_dom_sf"/>
</dbReference>
<dbReference type="GO" id="GO:0018812">
    <property type="term" value="F:3-hydroxyacyl-CoA dehydratase activity"/>
    <property type="evidence" value="ECO:0007669"/>
    <property type="project" value="UniProtKB-EC"/>
</dbReference>
<dbReference type="HOGENOM" id="CLU_009834_7_6_9"/>
<evidence type="ECO:0000313" key="8">
    <source>
        <dbReference type="Proteomes" id="UP000000378"/>
    </source>
</evidence>
<reference evidence="8" key="1">
    <citation type="journal article" date="2010" name="Stand. Genomic Sci.">
        <title>Complete genome sequence of Syntrophothermus lipocalidus type strain (TGB-C1T).</title>
        <authorList>
            <consortium name="US DOE Joint Genome Institute (JGI-PGF)"/>
            <person name="Djao O."/>
            <person name="Zhang X."/>
            <person name="Lucas S."/>
            <person name="Lapidus A."/>
            <person name="Glavina Del Rio T."/>
            <person name="Nolan M."/>
            <person name="Tice H."/>
            <person name="Cheng J."/>
            <person name="Han C."/>
            <person name="Tapia R."/>
            <person name="Goodwin L."/>
            <person name="Pitluck S."/>
            <person name="Liolios K."/>
            <person name="Ivanova N."/>
            <person name="Mavromatis K."/>
            <person name="Mikhailova N."/>
            <person name="Ovchinnikova G."/>
            <person name="Pati A."/>
            <person name="Brambilla E."/>
            <person name="Chen A."/>
            <person name="Palaniappan K."/>
            <person name="Land M."/>
            <person name="Hauser L."/>
            <person name="Chang Y."/>
            <person name="Jeffries C."/>
            <person name="Rohde M."/>
            <person name="Sikorski J."/>
            <person name="Spring S."/>
            <person name="Goker M."/>
            <person name="Detter J."/>
            <person name="Woyke T."/>
            <person name="Bristow J."/>
            <person name="Eisen J."/>
            <person name="Markowitz V."/>
            <person name="Hugenholtz P."/>
            <person name="Kyrpides N."/>
            <person name="Klenk H."/>
        </authorList>
    </citation>
    <scope>NUCLEOTIDE SEQUENCE [LARGE SCALE GENOMIC DNA]</scope>
    <source>
        <strain evidence="8">DSM 12680 / TGB-C1</strain>
    </source>
</reference>
<keyword evidence="4 7" id="KW-0456">Lyase</keyword>
<dbReference type="AlphaFoldDB" id="D7CMS2"/>
<dbReference type="FunFam" id="1.10.12.10:FF:000001">
    <property type="entry name" value="Probable enoyl-CoA hydratase, mitochondrial"/>
    <property type="match status" value="1"/>
</dbReference>
<dbReference type="GO" id="GO:0006635">
    <property type="term" value="P:fatty acid beta-oxidation"/>
    <property type="evidence" value="ECO:0007669"/>
    <property type="project" value="TreeGrafter"/>
</dbReference>
<dbReference type="InterPro" id="IPR001753">
    <property type="entry name" value="Enoyl-CoA_hydra/iso"/>
</dbReference>
<evidence type="ECO:0000313" key="7">
    <source>
        <dbReference type="EMBL" id="ADI02007.1"/>
    </source>
</evidence>
<dbReference type="FunFam" id="3.90.226.10:FF:000009">
    <property type="entry name" value="Carnitinyl-CoA dehydratase"/>
    <property type="match status" value="1"/>
</dbReference>
<accession>D7CMS2</accession>
<keyword evidence="8" id="KW-1185">Reference proteome</keyword>
<dbReference type="KEGG" id="slp:Slip_1234"/>
<dbReference type="EC" id="4.2.1.150" evidence="6"/>
<organism evidence="7 8">
    <name type="scientific">Syntrophothermus lipocalidus (strain DSM 12680 / TGB-C1)</name>
    <dbReference type="NCBI Taxonomy" id="643648"/>
    <lineage>
        <taxon>Bacteria</taxon>
        <taxon>Bacillati</taxon>
        <taxon>Bacillota</taxon>
        <taxon>Clostridia</taxon>
        <taxon>Eubacteriales</taxon>
        <taxon>Syntrophomonadaceae</taxon>
        <taxon>Syntrophothermus</taxon>
    </lineage>
</organism>
<dbReference type="SUPFAM" id="SSF52096">
    <property type="entry name" value="ClpP/crotonase"/>
    <property type="match status" value="1"/>
</dbReference>
<evidence type="ECO:0000256" key="1">
    <source>
        <dbReference type="ARBA" id="ARBA00005086"/>
    </source>
</evidence>
<evidence type="ECO:0000256" key="3">
    <source>
        <dbReference type="ARBA" id="ARBA00011881"/>
    </source>
</evidence>
<dbReference type="EMBL" id="CP002048">
    <property type="protein sequence ID" value="ADI02007.1"/>
    <property type="molecule type" value="Genomic_DNA"/>
</dbReference>
<name>D7CMS2_SYNLT</name>
<evidence type="ECO:0000256" key="5">
    <source>
        <dbReference type="ARBA" id="ARBA00050624"/>
    </source>
</evidence>
<dbReference type="Gene3D" id="1.10.12.10">
    <property type="entry name" value="Lyase 2-enoyl-coa Hydratase, Chain A, domain 2"/>
    <property type="match status" value="1"/>
</dbReference>
<reference evidence="7 8" key="2">
    <citation type="journal article" date="2010" name="Stand. Genomic Sci.">
        <title>Complete genome sequence of Syntrophothermus lipocalidus type strain (TGB-C1).</title>
        <authorList>
            <person name="Djao O.D."/>
            <person name="Zhang X."/>
            <person name="Lucas S."/>
            <person name="Lapidus A."/>
            <person name="Del Rio T.G."/>
            <person name="Nolan M."/>
            <person name="Tice H."/>
            <person name="Cheng J.F."/>
            <person name="Han C."/>
            <person name="Tapia R."/>
            <person name="Goodwin L."/>
            <person name="Pitluck S."/>
            <person name="Liolios K."/>
            <person name="Ivanova N."/>
            <person name="Mavromatis K."/>
            <person name="Mikhailova N."/>
            <person name="Ovchinnikova G."/>
            <person name="Pati A."/>
            <person name="Brambilla E."/>
            <person name="Chen A."/>
            <person name="Palaniappan K."/>
            <person name="Land M."/>
            <person name="Hauser L."/>
            <person name="Chang Y.J."/>
            <person name="Jeffries C.D."/>
            <person name="Rohde M."/>
            <person name="Sikorski J."/>
            <person name="Spring S."/>
            <person name="Goker M."/>
            <person name="Detter J.C."/>
            <person name="Woyke T."/>
            <person name="Bristow J."/>
            <person name="Eisen J.A."/>
            <person name="Markowitz V."/>
            <person name="Hugenholtz P."/>
            <person name="Kyrpides N.C."/>
            <person name="Klenk H.P."/>
        </authorList>
    </citation>
    <scope>NUCLEOTIDE SEQUENCE [LARGE SCALE GENOMIC DNA]</scope>
    <source>
        <strain evidence="8">DSM 12680 / TGB-C1</strain>
    </source>
</reference>